<evidence type="ECO:0000256" key="12">
    <source>
        <dbReference type="PROSITE-ProRule" id="PRU10141"/>
    </source>
</evidence>
<comment type="caution">
    <text evidence="15">The sequence shown here is derived from an EMBL/GenBank/DDBJ whole genome shotgun (WGS) entry which is preliminary data.</text>
</comment>
<dbReference type="EMBL" id="SPOF01000026">
    <property type="protein sequence ID" value="TIB11115.1"/>
    <property type="molecule type" value="Genomic_DNA"/>
</dbReference>
<gene>
    <name evidence="15" type="ORF">E3P90_02614</name>
</gene>
<dbReference type="PROSITE" id="PS50011">
    <property type="entry name" value="PROTEIN_KINASE_DOM"/>
    <property type="match status" value="1"/>
</dbReference>
<feature type="region of interest" description="Disordered" evidence="13">
    <location>
        <begin position="411"/>
        <end position="754"/>
    </location>
</feature>
<dbReference type="GO" id="GO:0004693">
    <property type="term" value="F:cyclin-dependent protein serine/threonine kinase activity"/>
    <property type="evidence" value="ECO:0007669"/>
    <property type="project" value="UniProtKB-EC"/>
</dbReference>
<dbReference type="AlphaFoldDB" id="A0A4T0HBP7"/>
<organism evidence="15 16">
    <name type="scientific">Wallemia ichthyophaga</name>
    <dbReference type="NCBI Taxonomy" id="245174"/>
    <lineage>
        <taxon>Eukaryota</taxon>
        <taxon>Fungi</taxon>
        <taxon>Dikarya</taxon>
        <taxon>Basidiomycota</taxon>
        <taxon>Wallemiomycotina</taxon>
        <taxon>Wallemiomycetes</taxon>
        <taxon>Wallemiales</taxon>
        <taxon>Wallemiaceae</taxon>
        <taxon>Wallemia</taxon>
    </lineage>
</organism>
<protein>
    <recommendedName>
        <fullName evidence="14">Protein kinase domain-containing protein</fullName>
    </recommendedName>
</protein>
<feature type="compositionally biased region" description="Basic and acidic residues" evidence="13">
    <location>
        <begin position="655"/>
        <end position="687"/>
    </location>
</feature>
<dbReference type="GO" id="GO:0005524">
    <property type="term" value="F:ATP binding"/>
    <property type="evidence" value="ECO:0007669"/>
    <property type="project" value="UniProtKB-UniRule"/>
</dbReference>
<feature type="compositionally biased region" description="Basic and acidic residues" evidence="13">
    <location>
        <begin position="513"/>
        <end position="529"/>
    </location>
</feature>
<evidence type="ECO:0000256" key="3">
    <source>
        <dbReference type="ARBA" id="ARBA00022527"/>
    </source>
</evidence>
<dbReference type="FunFam" id="3.30.200.20:FF:000124">
    <property type="entry name" value="Cyclin-dependent kinase 4"/>
    <property type="match status" value="1"/>
</dbReference>
<dbReference type="Gene3D" id="1.10.510.10">
    <property type="entry name" value="Transferase(Phosphotransferase) domain 1"/>
    <property type="match status" value="1"/>
</dbReference>
<proteinExistence type="inferred from homology"/>
<evidence type="ECO:0000259" key="14">
    <source>
        <dbReference type="PROSITE" id="PS50011"/>
    </source>
</evidence>
<comment type="catalytic activity">
    <reaction evidence="10">
        <text>L-seryl-[protein] + ATP = O-phospho-L-seryl-[protein] + ADP + H(+)</text>
        <dbReference type="Rhea" id="RHEA:17989"/>
        <dbReference type="Rhea" id="RHEA-COMP:9863"/>
        <dbReference type="Rhea" id="RHEA-COMP:11604"/>
        <dbReference type="ChEBI" id="CHEBI:15378"/>
        <dbReference type="ChEBI" id="CHEBI:29999"/>
        <dbReference type="ChEBI" id="CHEBI:30616"/>
        <dbReference type="ChEBI" id="CHEBI:83421"/>
        <dbReference type="ChEBI" id="CHEBI:456216"/>
        <dbReference type="EC" id="2.7.11.22"/>
    </reaction>
</comment>
<evidence type="ECO:0000256" key="1">
    <source>
        <dbReference type="ARBA" id="ARBA00004123"/>
    </source>
</evidence>
<evidence type="ECO:0000256" key="7">
    <source>
        <dbReference type="ARBA" id="ARBA00022840"/>
    </source>
</evidence>
<evidence type="ECO:0000313" key="15">
    <source>
        <dbReference type="EMBL" id="TIB11115.1"/>
    </source>
</evidence>
<feature type="compositionally biased region" description="Polar residues" evidence="13">
    <location>
        <begin position="733"/>
        <end position="744"/>
    </location>
</feature>
<feature type="compositionally biased region" description="Polar residues" evidence="13">
    <location>
        <begin position="631"/>
        <end position="643"/>
    </location>
</feature>
<dbReference type="PROSITE" id="PS00107">
    <property type="entry name" value="PROTEIN_KINASE_ATP"/>
    <property type="match status" value="1"/>
</dbReference>
<comment type="similarity">
    <text evidence="2">Belongs to the protein kinase superfamily. CMGC Ser/Thr protein kinase family. CDC2/CDKX subfamily.</text>
</comment>
<dbReference type="PANTHER" id="PTHR24056:SF233">
    <property type="entry name" value="CYCLIN-DEPENDENT KINASE 9"/>
    <property type="match status" value="1"/>
</dbReference>
<evidence type="ECO:0000256" key="6">
    <source>
        <dbReference type="ARBA" id="ARBA00022777"/>
    </source>
</evidence>
<sequence length="754" mass="86618">MTNRRRSLSNENILIHQFHGSSEINKEYKLSDKIGEGTFGVVFKATSRSTSNQVAIKKILVHTAKDGFPTTSIREITFLKLLNHSNIVELVDMTYGEENSSPMFYMVFPYMDHDLTGLLERPDFKPPASQIKLYMQQLCQGTAFIHSNGVLHRDMKASNILISNDGSLKIADFGLARICHKLQRNLTSNKSRNYTNMVVTRFYRPPELILGEKNSWGDYGPEIDIWGVGCIFAEMFTHKPILQGQTDIDQLRRIFELCGDPTPSSWPGWESIKGQYDIDIKTSGFKGGNLRSRFTQLTSSDQSTLNLLENMLTMDPKKRISARDALNHNYFWSKPLPMDKNDVKPLPSSHEYDTRKQHPQHDKARPMQPQLPHIQSKPRTNPYAPPNQQSFGQFSSRPAPAYKVPQQVITGSMFSGKPPPPLNFRGAPALRGRSQNNAPHPRVQSNPYVRTASNQSRFSNNDNFKRAPPRQAKQDNFPDDDAMDYGEPEPPSDRTNERSKQEPSMGNNPLPPKPHESLRRDNHNTEEPKAQQTVQSKVPHPRTTLSTQSDDCEIIKPKSHDPWSANQTNSQWNEAVEGRQSPSSWNDQSTWNTPSTSQQDQTDWSKSIKEKTGDNTISPDDGDDDNKLSSRNESTNNSYNDKQMGSFHGQKRDRRPSDYNNDRYSGRSMDYKDKYSNRQHNGRDYYNKKPYYQDFHDSRESNGRDGFGRNPHNPYKPTTKPYKPWRYDEPNDESLSNNKYTRQNDTNRQEHRKH</sequence>
<evidence type="ECO:0000256" key="8">
    <source>
        <dbReference type="ARBA" id="ARBA00023242"/>
    </source>
</evidence>
<feature type="compositionally biased region" description="Acidic residues" evidence="13">
    <location>
        <begin position="477"/>
        <end position="487"/>
    </location>
</feature>
<feature type="compositionally biased region" description="Polar residues" evidence="13">
    <location>
        <begin position="433"/>
        <end position="462"/>
    </location>
</feature>
<feature type="compositionally biased region" description="Basic and acidic residues" evidence="13">
    <location>
        <begin position="694"/>
        <end position="707"/>
    </location>
</feature>
<evidence type="ECO:0000256" key="13">
    <source>
        <dbReference type="SAM" id="MobiDB-lite"/>
    </source>
</evidence>
<dbReference type="Pfam" id="PF00069">
    <property type="entry name" value="Pkinase"/>
    <property type="match status" value="1"/>
</dbReference>
<dbReference type="InterPro" id="IPR017441">
    <property type="entry name" value="Protein_kinase_ATP_BS"/>
</dbReference>
<dbReference type="FunFam" id="1.10.510.10:FF:000415">
    <property type="entry name" value="CMGC/CDK/CRK7 protein kinase, variant"/>
    <property type="match status" value="1"/>
</dbReference>
<evidence type="ECO:0000256" key="9">
    <source>
        <dbReference type="ARBA" id="ARBA00047811"/>
    </source>
</evidence>
<feature type="compositionally biased region" description="Basic and acidic residues" evidence="13">
    <location>
        <begin position="745"/>
        <end position="754"/>
    </location>
</feature>
<evidence type="ECO:0000256" key="11">
    <source>
        <dbReference type="ARBA" id="ARBA00049280"/>
    </source>
</evidence>
<feature type="compositionally biased region" description="Low complexity" evidence="13">
    <location>
        <begin position="715"/>
        <end position="724"/>
    </location>
</feature>
<name>A0A4T0HBP7_WALIC</name>
<feature type="compositionally biased region" description="Polar residues" evidence="13">
    <location>
        <begin position="564"/>
        <end position="573"/>
    </location>
</feature>
<dbReference type="PROSITE" id="PS00108">
    <property type="entry name" value="PROTEIN_KINASE_ST"/>
    <property type="match status" value="1"/>
</dbReference>
<dbReference type="GO" id="GO:0008353">
    <property type="term" value="F:RNA polymerase II CTD heptapeptide repeat kinase activity"/>
    <property type="evidence" value="ECO:0007669"/>
    <property type="project" value="UniProtKB-EC"/>
</dbReference>
<feature type="compositionally biased region" description="Basic and acidic residues" evidence="13">
    <location>
        <begin position="491"/>
        <end position="501"/>
    </location>
</feature>
<keyword evidence="3" id="KW-0723">Serine/threonine-protein kinase</keyword>
<evidence type="ECO:0000256" key="2">
    <source>
        <dbReference type="ARBA" id="ARBA00006485"/>
    </source>
</evidence>
<keyword evidence="4" id="KW-0808">Transferase</keyword>
<evidence type="ECO:0000313" key="16">
    <source>
        <dbReference type="Proteomes" id="UP000306954"/>
    </source>
</evidence>
<dbReference type="InterPro" id="IPR050108">
    <property type="entry name" value="CDK"/>
</dbReference>
<feature type="compositionally biased region" description="Polar residues" evidence="13">
    <location>
        <begin position="580"/>
        <end position="605"/>
    </location>
</feature>
<feature type="binding site" evidence="12">
    <location>
        <position position="58"/>
    </location>
    <ligand>
        <name>ATP</name>
        <dbReference type="ChEBI" id="CHEBI:30616"/>
    </ligand>
</feature>
<feature type="compositionally biased region" description="Basic and acidic residues" evidence="13">
    <location>
        <begin position="350"/>
        <end position="365"/>
    </location>
</feature>
<dbReference type="Proteomes" id="UP000306954">
    <property type="component" value="Unassembled WGS sequence"/>
</dbReference>
<reference evidence="15 16" key="1">
    <citation type="submission" date="2019-03" db="EMBL/GenBank/DDBJ databases">
        <title>Sequencing 23 genomes of Wallemia ichthyophaga.</title>
        <authorList>
            <person name="Gostincar C."/>
        </authorList>
    </citation>
    <scope>NUCLEOTIDE SEQUENCE [LARGE SCALE GENOMIC DNA]</scope>
    <source>
        <strain evidence="15 16">EXF-8621</strain>
    </source>
</reference>
<accession>A0A4T0HBP7</accession>
<comment type="subcellular location">
    <subcellularLocation>
        <location evidence="1">Nucleus</location>
    </subcellularLocation>
</comment>
<dbReference type="SUPFAM" id="SSF56112">
    <property type="entry name" value="Protein kinase-like (PK-like)"/>
    <property type="match status" value="1"/>
</dbReference>
<feature type="domain" description="Protein kinase" evidence="14">
    <location>
        <begin position="28"/>
        <end position="331"/>
    </location>
</feature>
<dbReference type="GO" id="GO:0005634">
    <property type="term" value="C:nucleus"/>
    <property type="evidence" value="ECO:0007669"/>
    <property type="project" value="UniProtKB-SubCell"/>
</dbReference>
<feature type="region of interest" description="Disordered" evidence="13">
    <location>
        <begin position="337"/>
        <end position="398"/>
    </location>
</feature>
<dbReference type="InterPro" id="IPR000719">
    <property type="entry name" value="Prot_kinase_dom"/>
</dbReference>
<dbReference type="InterPro" id="IPR008271">
    <property type="entry name" value="Ser/Thr_kinase_AS"/>
</dbReference>
<comment type="catalytic activity">
    <reaction evidence="9">
        <text>L-threonyl-[protein] + ATP = O-phospho-L-threonyl-[protein] + ADP + H(+)</text>
        <dbReference type="Rhea" id="RHEA:46608"/>
        <dbReference type="Rhea" id="RHEA-COMP:11060"/>
        <dbReference type="Rhea" id="RHEA-COMP:11605"/>
        <dbReference type="ChEBI" id="CHEBI:15378"/>
        <dbReference type="ChEBI" id="CHEBI:30013"/>
        <dbReference type="ChEBI" id="CHEBI:30616"/>
        <dbReference type="ChEBI" id="CHEBI:61977"/>
        <dbReference type="ChEBI" id="CHEBI:456216"/>
        <dbReference type="EC" id="2.7.11.22"/>
    </reaction>
</comment>
<dbReference type="SMART" id="SM00220">
    <property type="entry name" value="S_TKc"/>
    <property type="match status" value="1"/>
</dbReference>
<comment type="catalytic activity">
    <reaction evidence="11">
        <text>[DNA-directed RNA polymerase] + ATP = phospho-[DNA-directed RNA polymerase] + ADP + H(+)</text>
        <dbReference type="Rhea" id="RHEA:10216"/>
        <dbReference type="Rhea" id="RHEA-COMP:11321"/>
        <dbReference type="Rhea" id="RHEA-COMP:11322"/>
        <dbReference type="ChEBI" id="CHEBI:15378"/>
        <dbReference type="ChEBI" id="CHEBI:30616"/>
        <dbReference type="ChEBI" id="CHEBI:43176"/>
        <dbReference type="ChEBI" id="CHEBI:68546"/>
        <dbReference type="ChEBI" id="CHEBI:456216"/>
        <dbReference type="EC" id="2.7.11.23"/>
    </reaction>
</comment>
<keyword evidence="7 12" id="KW-0067">ATP-binding</keyword>
<feature type="compositionally biased region" description="Polar residues" evidence="13">
    <location>
        <begin position="386"/>
        <end position="396"/>
    </location>
</feature>
<dbReference type="InterPro" id="IPR011009">
    <property type="entry name" value="Kinase-like_dom_sf"/>
</dbReference>
<keyword evidence="8" id="KW-0539">Nucleus</keyword>
<evidence type="ECO:0000256" key="4">
    <source>
        <dbReference type="ARBA" id="ARBA00022679"/>
    </source>
</evidence>
<keyword evidence="6" id="KW-0418">Kinase</keyword>
<dbReference type="Gene3D" id="3.30.200.20">
    <property type="entry name" value="Phosphorylase Kinase, domain 1"/>
    <property type="match status" value="1"/>
</dbReference>
<keyword evidence="5 12" id="KW-0547">Nucleotide-binding</keyword>
<dbReference type="PANTHER" id="PTHR24056">
    <property type="entry name" value="CELL DIVISION PROTEIN KINASE"/>
    <property type="match status" value="1"/>
</dbReference>
<evidence type="ECO:0000256" key="5">
    <source>
        <dbReference type="ARBA" id="ARBA00022741"/>
    </source>
</evidence>
<evidence type="ECO:0000256" key="10">
    <source>
        <dbReference type="ARBA" id="ARBA00048367"/>
    </source>
</evidence>